<dbReference type="InterPro" id="IPR036735">
    <property type="entry name" value="NGN_dom_sf"/>
</dbReference>
<dbReference type="STRING" id="634430.SAMN04488241_11618"/>
<evidence type="ECO:0000313" key="2">
    <source>
        <dbReference type="Proteomes" id="UP000199586"/>
    </source>
</evidence>
<protein>
    <recommendedName>
        <fullName evidence="3">Transcription antitermination factor NusG</fullName>
    </recommendedName>
</protein>
<gene>
    <name evidence="1" type="ORF">SAMN04488241_11618</name>
</gene>
<dbReference type="AlphaFoldDB" id="A0A1I5UU51"/>
<dbReference type="GO" id="GO:0006354">
    <property type="term" value="P:DNA-templated transcription elongation"/>
    <property type="evidence" value="ECO:0007669"/>
    <property type="project" value="InterPro"/>
</dbReference>
<name>A0A1I5UU51_9SPHN</name>
<dbReference type="EMBL" id="FOXP01000016">
    <property type="protein sequence ID" value="SFP98730.1"/>
    <property type="molecule type" value="Genomic_DNA"/>
</dbReference>
<proteinExistence type="predicted"/>
<dbReference type="RefSeq" id="WP_093334474.1">
    <property type="nucleotide sequence ID" value="NZ_FOXP01000016.1"/>
</dbReference>
<dbReference type="Proteomes" id="UP000199586">
    <property type="component" value="Unassembled WGS sequence"/>
</dbReference>
<evidence type="ECO:0008006" key="3">
    <source>
        <dbReference type="Google" id="ProtNLM"/>
    </source>
</evidence>
<sequence length="190" mass="20574">MGRAVEADDWCILTTASVRTLALAASLRESGMRAWTPVRTERRKGRGKSRNEVVSFDVAITPTFVFVGAEHKAELIQAGYLPVSPYPAFRIMRHRGAIPVIADASLAPLRAAEDRFRRSLLKSTRQRVEAGTTWRMTKGAFAGMTGIVERGGDKDARVSFGSGFVVTIASYLFGTDVVQAGTEPDLGLAA</sequence>
<reference evidence="1 2" key="1">
    <citation type="submission" date="2016-10" db="EMBL/GenBank/DDBJ databases">
        <authorList>
            <person name="de Groot N.N."/>
        </authorList>
    </citation>
    <scope>NUCLEOTIDE SEQUENCE [LARGE SCALE GENOMIC DNA]</scope>
    <source>
        <strain evidence="1 2">CGMCC 1.9113</strain>
    </source>
</reference>
<dbReference type="Gene3D" id="3.30.70.940">
    <property type="entry name" value="NusG, N-terminal domain"/>
    <property type="match status" value="1"/>
</dbReference>
<keyword evidence="2" id="KW-1185">Reference proteome</keyword>
<accession>A0A1I5UU51</accession>
<organism evidence="1 2">
    <name type="scientific">Sphingomonas rubra</name>
    <dbReference type="NCBI Taxonomy" id="634430"/>
    <lineage>
        <taxon>Bacteria</taxon>
        <taxon>Pseudomonadati</taxon>
        <taxon>Pseudomonadota</taxon>
        <taxon>Alphaproteobacteria</taxon>
        <taxon>Sphingomonadales</taxon>
        <taxon>Sphingomonadaceae</taxon>
        <taxon>Sphingomonas</taxon>
    </lineage>
</organism>
<evidence type="ECO:0000313" key="1">
    <source>
        <dbReference type="EMBL" id="SFP98730.1"/>
    </source>
</evidence>